<gene>
    <name evidence="7" type="ORF">S01H1_05135</name>
</gene>
<dbReference type="SUPFAM" id="SSF51998">
    <property type="entry name" value="PFL-like glycyl radical enzymes"/>
    <property type="match status" value="1"/>
</dbReference>
<evidence type="ECO:0000259" key="6">
    <source>
        <dbReference type="Pfam" id="PF08471"/>
    </source>
</evidence>
<keyword evidence="2" id="KW-0846">Cobalamin</keyword>
<evidence type="ECO:0000256" key="3">
    <source>
        <dbReference type="ARBA" id="ARBA00023002"/>
    </source>
</evidence>
<proteinExistence type="predicted"/>
<feature type="domain" description="Ribonucleotide reductase class II vitamin B12-dependent N-terminal" evidence="6">
    <location>
        <begin position="71"/>
        <end position="163"/>
    </location>
</feature>
<evidence type="ECO:0000256" key="1">
    <source>
        <dbReference type="ARBA" id="ARBA00001922"/>
    </source>
</evidence>
<name>X0RQI3_9ZZZZ</name>
<dbReference type="Gene3D" id="3.20.70.20">
    <property type="match status" value="1"/>
</dbReference>
<evidence type="ECO:0000313" key="7">
    <source>
        <dbReference type="EMBL" id="GAF71119.1"/>
    </source>
</evidence>
<protein>
    <submittedName>
        <fullName evidence="7">Uncharacterized protein</fullName>
    </submittedName>
</protein>
<comment type="cofactor">
    <cofactor evidence="1">
        <name>adenosylcob(III)alamin</name>
        <dbReference type="ChEBI" id="CHEBI:18408"/>
    </cofactor>
</comment>
<organism evidence="7">
    <name type="scientific">marine sediment metagenome</name>
    <dbReference type="NCBI Taxonomy" id="412755"/>
    <lineage>
        <taxon>unclassified sequences</taxon>
        <taxon>metagenomes</taxon>
        <taxon>ecological metagenomes</taxon>
    </lineage>
</organism>
<evidence type="ECO:0000256" key="4">
    <source>
        <dbReference type="ARBA" id="ARBA00023285"/>
    </source>
</evidence>
<dbReference type="EMBL" id="BARS01002676">
    <property type="protein sequence ID" value="GAF71119.1"/>
    <property type="molecule type" value="Genomic_DNA"/>
</dbReference>
<dbReference type="PANTHER" id="PTHR43371:SF1">
    <property type="entry name" value="RIBONUCLEOSIDE-DIPHOSPHATE REDUCTASE"/>
    <property type="match status" value="1"/>
</dbReference>
<comment type="caution">
    <text evidence="7">The sequence shown here is derived from an EMBL/GenBank/DDBJ whole genome shotgun (WGS) entry which is preliminary data.</text>
</comment>
<dbReference type="Pfam" id="PF02867">
    <property type="entry name" value="Ribonuc_red_lgC"/>
    <property type="match status" value="1"/>
</dbReference>
<evidence type="ECO:0000259" key="5">
    <source>
        <dbReference type="Pfam" id="PF02867"/>
    </source>
</evidence>
<dbReference type="InterPro" id="IPR013678">
    <property type="entry name" value="RNR_2_N"/>
</dbReference>
<dbReference type="InterPro" id="IPR000788">
    <property type="entry name" value="RNR_lg_C"/>
</dbReference>
<keyword evidence="4" id="KW-0170">Cobalt</keyword>
<sequence>MRGKHVDASGDRTSDAMEARGANFVSTPGAQPSLNAVVSSRRKAKAPKGVTVPRHFSTEGIDPLEAVEWERRTAIISGENGEAIFEQADCEIPAGWSQLAANVVVSKYFRGHLNTAERESSVKQLIGRVVGRIYEWGVESDYFRTPADGDAFQAELTHLIVNQRMAFNSPVWFNIGVRDAPQQASACFINSVDDTMESIMDLAKTEAMLFKGGSGTGSNLSRIRSSRETLAGGGTASGPVSFMKGFDSFAGVVKSGGKTRRAAKMVILNVDHPDIREFIRCKTDEE</sequence>
<dbReference type="Pfam" id="PF08471">
    <property type="entry name" value="Ribonuc_red_2_N"/>
    <property type="match status" value="1"/>
</dbReference>
<dbReference type="GO" id="GO:0004748">
    <property type="term" value="F:ribonucleoside-diphosphate reductase activity, thioredoxin disulfide as acceptor"/>
    <property type="evidence" value="ECO:0007669"/>
    <property type="project" value="InterPro"/>
</dbReference>
<dbReference type="GO" id="GO:0031419">
    <property type="term" value="F:cobalamin binding"/>
    <property type="evidence" value="ECO:0007669"/>
    <property type="project" value="UniProtKB-KW"/>
</dbReference>
<dbReference type="InterPro" id="IPR050862">
    <property type="entry name" value="RdRp_reductase_class-2"/>
</dbReference>
<evidence type="ECO:0000256" key="2">
    <source>
        <dbReference type="ARBA" id="ARBA00022628"/>
    </source>
</evidence>
<reference evidence="7" key="1">
    <citation type="journal article" date="2014" name="Front. Microbiol.">
        <title>High frequency of phylogenetically diverse reductive dehalogenase-homologous genes in deep subseafloor sedimentary metagenomes.</title>
        <authorList>
            <person name="Kawai M."/>
            <person name="Futagami T."/>
            <person name="Toyoda A."/>
            <person name="Takaki Y."/>
            <person name="Nishi S."/>
            <person name="Hori S."/>
            <person name="Arai W."/>
            <person name="Tsubouchi T."/>
            <person name="Morono Y."/>
            <person name="Uchiyama I."/>
            <person name="Ito T."/>
            <person name="Fujiyama A."/>
            <person name="Inagaki F."/>
            <person name="Takami H."/>
        </authorList>
    </citation>
    <scope>NUCLEOTIDE SEQUENCE</scope>
    <source>
        <strain evidence="7">Expedition CK06-06</strain>
    </source>
</reference>
<dbReference type="GO" id="GO:0050897">
    <property type="term" value="F:cobalt ion binding"/>
    <property type="evidence" value="ECO:0007669"/>
    <property type="project" value="InterPro"/>
</dbReference>
<keyword evidence="3" id="KW-0560">Oxidoreductase</keyword>
<feature type="non-terminal residue" evidence="7">
    <location>
        <position position="286"/>
    </location>
</feature>
<feature type="domain" description="Ribonucleotide reductase large subunit C-terminal" evidence="5">
    <location>
        <begin position="185"/>
        <end position="283"/>
    </location>
</feature>
<dbReference type="PANTHER" id="PTHR43371">
    <property type="entry name" value="VITAMIN B12-DEPENDENT RIBONUCLEOTIDE REDUCTASE"/>
    <property type="match status" value="1"/>
</dbReference>
<dbReference type="AlphaFoldDB" id="X0RQI3"/>
<accession>X0RQI3</accession>